<evidence type="ECO:0000256" key="5">
    <source>
        <dbReference type="ARBA" id="ARBA00023136"/>
    </source>
</evidence>
<evidence type="ECO:0000256" key="3">
    <source>
        <dbReference type="ARBA" id="ARBA00022692"/>
    </source>
</evidence>
<evidence type="ECO:0000256" key="4">
    <source>
        <dbReference type="ARBA" id="ARBA00022989"/>
    </source>
</evidence>
<keyword evidence="5" id="KW-0472">Membrane</keyword>
<gene>
    <name evidence="7" type="ORF">BED47_09885</name>
</gene>
<dbReference type="PANTHER" id="PTHR34697:SF2">
    <property type="entry name" value="PHOSPHATIDYLGLYCEROL LYSYLTRANSFERASE"/>
    <property type="match status" value="1"/>
</dbReference>
<dbReference type="InterPro" id="IPR024320">
    <property type="entry name" value="LPG_synthase_C"/>
</dbReference>
<dbReference type="PANTHER" id="PTHR34697">
    <property type="entry name" value="PHOSPHATIDYLGLYCEROL LYSYLTRANSFERASE"/>
    <property type="match status" value="1"/>
</dbReference>
<keyword evidence="4" id="KW-1133">Transmembrane helix</keyword>
<dbReference type="InterPro" id="IPR016181">
    <property type="entry name" value="Acyl_CoA_acyltransferase"/>
</dbReference>
<dbReference type="SUPFAM" id="SSF55729">
    <property type="entry name" value="Acyl-CoA N-acyltransferases (Nat)"/>
    <property type="match status" value="1"/>
</dbReference>
<dbReference type="EMBL" id="MDKC01000033">
    <property type="protein sequence ID" value="ODG90751.1"/>
    <property type="molecule type" value="Genomic_DNA"/>
</dbReference>
<protein>
    <recommendedName>
        <fullName evidence="6">Phosphatidylglycerol lysyltransferase C-terminal domain-containing protein</fullName>
    </recommendedName>
</protein>
<dbReference type="InterPro" id="IPR051211">
    <property type="entry name" value="PG_lysyltransferase"/>
</dbReference>
<dbReference type="RefSeq" id="WP_069034618.1">
    <property type="nucleotide sequence ID" value="NZ_MDKC01000033.1"/>
</dbReference>
<evidence type="ECO:0000259" key="6">
    <source>
        <dbReference type="Pfam" id="PF09924"/>
    </source>
</evidence>
<dbReference type="Proteomes" id="UP000094580">
    <property type="component" value="Unassembled WGS sequence"/>
</dbReference>
<keyword evidence="3" id="KW-0812">Transmembrane</keyword>
<evidence type="ECO:0000313" key="7">
    <source>
        <dbReference type="EMBL" id="ODG90751.1"/>
    </source>
</evidence>
<accession>A0ABX2ZM17</accession>
<name>A0ABX2ZM17_9BACI</name>
<feature type="domain" description="Phosphatidylglycerol lysyltransferase C-terminal" evidence="6">
    <location>
        <begin position="19"/>
        <end position="307"/>
    </location>
</feature>
<keyword evidence="8" id="KW-1185">Reference proteome</keyword>
<organism evidence="7 8">
    <name type="scientific">Gottfriedia luciferensis</name>
    <dbReference type="NCBI Taxonomy" id="178774"/>
    <lineage>
        <taxon>Bacteria</taxon>
        <taxon>Bacillati</taxon>
        <taxon>Bacillota</taxon>
        <taxon>Bacilli</taxon>
        <taxon>Bacillales</taxon>
        <taxon>Bacillaceae</taxon>
        <taxon>Gottfriedia</taxon>
    </lineage>
</organism>
<proteinExistence type="predicted"/>
<comment type="caution">
    <text evidence="7">The sequence shown here is derived from an EMBL/GenBank/DDBJ whole genome shotgun (WGS) entry which is preliminary data.</text>
</comment>
<evidence type="ECO:0000256" key="1">
    <source>
        <dbReference type="ARBA" id="ARBA00004651"/>
    </source>
</evidence>
<evidence type="ECO:0000313" key="8">
    <source>
        <dbReference type="Proteomes" id="UP000094580"/>
    </source>
</evidence>
<keyword evidence="2" id="KW-1003">Cell membrane</keyword>
<evidence type="ECO:0000256" key="2">
    <source>
        <dbReference type="ARBA" id="ARBA00022475"/>
    </source>
</evidence>
<comment type="subcellular location">
    <subcellularLocation>
        <location evidence="1">Cell membrane</location>
        <topology evidence="1">Multi-pass membrane protein</topology>
    </subcellularLocation>
</comment>
<sequence>MKQILKESNHKTTIEIIQQLIQTYGGTSLTHLGLLGDKKVFLSEDQKSAFVYRKQGNKLVVLCDPIGEISFEKIKEFENYSRSMKCTPCFYQIDENSKMLYEKAGYRLLKLGEEAIVELENFEIAGKKGAKLRTKRNKFIRQGYQFEVSMPGYSIGLLQELKGVSDVWLNGREELSFSVGSFHFDYVSNFPIGILRDKNGQVIAFATLPIQGENITIDLMRYLKELPYGTMDMLFVSIMFWAKENGFKSCSLGMAPLANVGQDSKSSIIEKSAKMIFKYGNSIYNFKGLLIFKSKFANKWESKYLAYKPYTLLSVITSLYRLVHGTKSLNYITRFMKPLEKKKVKIS</sequence>
<reference evidence="7 8" key="1">
    <citation type="submission" date="2016-07" db="EMBL/GenBank/DDBJ databases">
        <authorList>
            <person name="Townsley L."/>
            <person name="Shank E.A."/>
        </authorList>
    </citation>
    <scope>NUCLEOTIDE SEQUENCE [LARGE SCALE GENOMIC DNA]</scope>
    <source>
        <strain evidence="7 8">CH01</strain>
    </source>
</reference>
<dbReference type="Pfam" id="PF09924">
    <property type="entry name" value="LPG_synthase_C"/>
    <property type="match status" value="1"/>
</dbReference>